<dbReference type="STRING" id="3821.A0A151R1J7"/>
<dbReference type="PANTHER" id="PTHR12654">
    <property type="entry name" value="BILE ACID BETA-GLUCOSIDASE-RELATED"/>
    <property type="match status" value="1"/>
</dbReference>
<keyword evidence="3" id="KW-1185">Reference proteome</keyword>
<gene>
    <name evidence="2" type="ORF">KK1_042518</name>
</gene>
<evidence type="ECO:0000313" key="2">
    <source>
        <dbReference type="EMBL" id="KYP36372.1"/>
    </source>
</evidence>
<reference evidence="2" key="1">
    <citation type="journal article" date="2012" name="Nat. Biotechnol.">
        <title>Draft genome sequence of pigeonpea (Cajanus cajan), an orphan legume crop of resource-poor farmers.</title>
        <authorList>
            <person name="Varshney R.K."/>
            <person name="Chen W."/>
            <person name="Li Y."/>
            <person name="Bharti A.K."/>
            <person name="Saxena R.K."/>
            <person name="Schlueter J.A."/>
            <person name="Donoghue M.T."/>
            <person name="Azam S."/>
            <person name="Fan G."/>
            <person name="Whaley A.M."/>
            <person name="Farmer A.D."/>
            <person name="Sheridan J."/>
            <person name="Iwata A."/>
            <person name="Tuteja R."/>
            <person name="Penmetsa R.V."/>
            <person name="Wu W."/>
            <person name="Upadhyaya H.D."/>
            <person name="Yang S.P."/>
            <person name="Shah T."/>
            <person name="Saxena K.B."/>
            <person name="Michael T."/>
            <person name="McCombie W.R."/>
            <person name="Yang B."/>
            <person name="Zhang G."/>
            <person name="Yang H."/>
            <person name="Wang J."/>
            <person name="Spillane C."/>
            <person name="Cook D.R."/>
            <person name="May G.D."/>
            <person name="Xu X."/>
            <person name="Jackson S.A."/>
        </authorList>
    </citation>
    <scope>NUCLEOTIDE SEQUENCE [LARGE SCALE GENOMIC DNA]</scope>
</reference>
<dbReference type="PANTHER" id="PTHR12654:SF0">
    <property type="entry name" value="NON-LYSOSOMAL GLUCOSYLCERAMIDASE"/>
    <property type="match status" value="1"/>
</dbReference>
<sequence length="63" mass="6998">MEAIKMASVRLGIRIWSYVREEASHGRKAPIDPFTRESCKPSTSQGVPLGGMGYDLFQLKATK</sequence>
<dbReference type="Proteomes" id="UP000075243">
    <property type="component" value="Unassembled WGS sequence"/>
</dbReference>
<accession>A0A151R1J7</accession>
<dbReference type="GO" id="GO:0008422">
    <property type="term" value="F:beta-glucosidase activity"/>
    <property type="evidence" value="ECO:0007669"/>
    <property type="project" value="TreeGrafter"/>
</dbReference>
<protein>
    <submittedName>
        <fullName evidence="2">Uncharacterized protein</fullName>
    </submittedName>
</protein>
<dbReference type="EMBL" id="KQ484226">
    <property type="protein sequence ID" value="KYP36372.1"/>
    <property type="molecule type" value="Genomic_DNA"/>
</dbReference>
<name>A0A151R1J7_CAJCA</name>
<dbReference type="Gramene" id="C.cajan_39414.t">
    <property type="protein sequence ID" value="C.cajan_39414.t"/>
    <property type="gene ID" value="C.cajan_39414"/>
</dbReference>
<organism evidence="2 3">
    <name type="scientific">Cajanus cajan</name>
    <name type="common">Pigeon pea</name>
    <name type="synonym">Cajanus indicus</name>
    <dbReference type="NCBI Taxonomy" id="3821"/>
    <lineage>
        <taxon>Eukaryota</taxon>
        <taxon>Viridiplantae</taxon>
        <taxon>Streptophyta</taxon>
        <taxon>Embryophyta</taxon>
        <taxon>Tracheophyta</taxon>
        <taxon>Spermatophyta</taxon>
        <taxon>Magnoliopsida</taxon>
        <taxon>eudicotyledons</taxon>
        <taxon>Gunneridae</taxon>
        <taxon>Pentapetalae</taxon>
        <taxon>rosids</taxon>
        <taxon>fabids</taxon>
        <taxon>Fabales</taxon>
        <taxon>Fabaceae</taxon>
        <taxon>Papilionoideae</taxon>
        <taxon>50 kb inversion clade</taxon>
        <taxon>NPAAA clade</taxon>
        <taxon>indigoferoid/millettioid clade</taxon>
        <taxon>Phaseoleae</taxon>
        <taxon>Cajanus</taxon>
    </lineage>
</organism>
<evidence type="ECO:0000256" key="1">
    <source>
        <dbReference type="SAM" id="MobiDB-lite"/>
    </source>
</evidence>
<dbReference type="AlphaFoldDB" id="A0A151R1J7"/>
<dbReference type="InterPro" id="IPR052566">
    <property type="entry name" value="Non-lysos_glucosylceramidase"/>
</dbReference>
<proteinExistence type="predicted"/>
<evidence type="ECO:0000313" key="3">
    <source>
        <dbReference type="Proteomes" id="UP000075243"/>
    </source>
</evidence>
<feature type="region of interest" description="Disordered" evidence="1">
    <location>
        <begin position="27"/>
        <end position="46"/>
    </location>
</feature>